<sequence length="103" mass="11269">DVELVLLSGMNLALLQGMNSGNAAVDLERKSVMLDRRASSCARPLQASSHWQETITHCVAPGHRLNSDALISITPLDIHTVLSSEPREYHRPINDAGRVPCSR</sequence>
<organism evidence="1 2">
    <name type="scientific">Pleuronectes platessa</name>
    <name type="common">European plaice</name>
    <dbReference type="NCBI Taxonomy" id="8262"/>
    <lineage>
        <taxon>Eukaryota</taxon>
        <taxon>Metazoa</taxon>
        <taxon>Chordata</taxon>
        <taxon>Craniata</taxon>
        <taxon>Vertebrata</taxon>
        <taxon>Euteleostomi</taxon>
        <taxon>Actinopterygii</taxon>
        <taxon>Neopterygii</taxon>
        <taxon>Teleostei</taxon>
        <taxon>Neoteleostei</taxon>
        <taxon>Acanthomorphata</taxon>
        <taxon>Carangaria</taxon>
        <taxon>Pleuronectiformes</taxon>
        <taxon>Pleuronectoidei</taxon>
        <taxon>Pleuronectidae</taxon>
        <taxon>Pleuronectes</taxon>
    </lineage>
</organism>
<name>A0A9N7UIK7_PLEPL</name>
<accession>A0A9N7UIK7</accession>
<proteinExistence type="predicted"/>
<dbReference type="Proteomes" id="UP001153269">
    <property type="component" value="Unassembled WGS sequence"/>
</dbReference>
<dbReference type="EMBL" id="CADEAL010001271">
    <property type="protein sequence ID" value="CAB1430826.1"/>
    <property type="molecule type" value="Genomic_DNA"/>
</dbReference>
<evidence type="ECO:0000313" key="1">
    <source>
        <dbReference type="EMBL" id="CAB1430826.1"/>
    </source>
</evidence>
<protein>
    <submittedName>
        <fullName evidence="1">Uncharacterized protein</fullName>
    </submittedName>
</protein>
<reference evidence="1" key="1">
    <citation type="submission" date="2020-03" db="EMBL/GenBank/DDBJ databases">
        <authorList>
            <person name="Weist P."/>
        </authorList>
    </citation>
    <scope>NUCLEOTIDE SEQUENCE</scope>
</reference>
<dbReference type="AlphaFoldDB" id="A0A9N7UIK7"/>
<evidence type="ECO:0000313" key="2">
    <source>
        <dbReference type="Proteomes" id="UP001153269"/>
    </source>
</evidence>
<feature type="non-terminal residue" evidence="1">
    <location>
        <position position="103"/>
    </location>
</feature>
<keyword evidence="2" id="KW-1185">Reference proteome</keyword>
<gene>
    <name evidence="1" type="ORF">PLEPLA_LOCUS18821</name>
</gene>
<comment type="caution">
    <text evidence="1">The sequence shown here is derived from an EMBL/GenBank/DDBJ whole genome shotgun (WGS) entry which is preliminary data.</text>
</comment>